<keyword evidence="4 7" id="KW-0720">Serine protease</keyword>
<keyword evidence="2" id="KW-0677">Repeat</keyword>
<evidence type="ECO:0000256" key="9">
    <source>
        <dbReference type="SAM" id="MobiDB-lite"/>
    </source>
</evidence>
<dbReference type="CDD" id="cd00306">
    <property type="entry name" value="Peptidases_S8_S53"/>
    <property type="match status" value="1"/>
</dbReference>
<feature type="compositionally biased region" description="Polar residues" evidence="9">
    <location>
        <begin position="380"/>
        <end position="389"/>
    </location>
</feature>
<reference evidence="12" key="1">
    <citation type="submission" date="2021-03" db="EMBL/GenBank/DDBJ databases">
        <title>Revisited historic fungal species revealed as producer of novel bioactive compounds through whole genome sequencing and comparative genomics.</title>
        <authorList>
            <person name="Vignolle G.A."/>
            <person name="Hochenegger N."/>
            <person name="Mach R.L."/>
            <person name="Mach-Aigner A.R."/>
            <person name="Javad Rahimi M."/>
            <person name="Salim K.A."/>
            <person name="Chan C.M."/>
            <person name="Lim L.B.L."/>
            <person name="Cai F."/>
            <person name="Druzhinina I.S."/>
            <person name="U'Ren J.M."/>
            <person name="Derntl C."/>
        </authorList>
    </citation>
    <scope>NUCLEOTIDE SEQUENCE</scope>
    <source>
        <strain evidence="12">TUCIM 5799</strain>
    </source>
</reference>
<protein>
    <recommendedName>
        <fullName evidence="11">Peptidase S8/S53 domain-containing protein</fullName>
    </recommendedName>
</protein>
<name>A0A9Q0ATB9_9PEZI</name>
<dbReference type="Pfam" id="PF00082">
    <property type="entry name" value="Peptidase_S8"/>
    <property type="match status" value="1"/>
</dbReference>
<feature type="active site" description="Charge relay system" evidence="7">
    <location>
        <position position="529"/>
    </location>
</feature>
<dbReference type="SUPFAM" id="SSF52743">
    <property type="entry name" value="Subtilisin-like"/>
    <property type="match status" value="1"/>
</dbReference>
<feature type="transmembrane region" description="Helical" evidence="10">
    <location>
        <begin position="681"/>
        <end position="702"/>
    </location>
</feature>
<dbReference type="InterPro" id="IPR002110">
    <property type="entry name" value="Ankyrin_rpt"/>
</dbReference>
<proteinExistence type="inferred from homology"/>
<evidence type="ECO:0000256" key="7">
    <source>
        <dbReference type="PROSITE-ProRule" id="PRU01240"/>
    </source>
</evidence>
<feature type="repeat" description="ANK" evidence="6">
    <location>
        <begin position="91"/>
        <end position="123"/>
    </location>
</feature>
<feature type="domain" description="Peptidase S8/S53" evidence="11">
    <location>
        <begin position="463"/>
        <end position="701"/>
    </location>
</feature>
<keyword evidence="5 6" id="KW-0040">ANK repeat</keyword>
<dbReference type="GO" id="GO:0004252">
    <property type="term" value="F:serine-type endopeptidase activity"/>
    <property type="evidence" value="ECO:0007669"/>
    <property type="project" value="UniProtKB-UniRule"/>
</dbReference>
<dbReference type="InterPro" id="IPR036852">
    <property type="entry name" value="Peptidase_S8/S53_dom_sf"/>
</dbReference>
<dbReference type="InterPro" id="IPR023828">
    <property type="entry name" value="Peptidase_S8_Ser-AS"/>
</dbReference>
<evidence type="ECO:0000256" key="3">
    <source>
        <dbReference type="ARBA" id="ARBA00022801"/>
    </source>
</evidence>
<feature type="active site" description="Charge relay system" evidence="7">
    <location>
        <position position="469"/>
    </location>
</feature>
<evidence type="ECO:0000313" key="13">
    <source>
        <dbReference type="Proteomes" id="UP000829685"/>
    </source>
</evidence>
<evidence type="ECO:0000256" key="5">
    <source>
        <dbReference type="ARBA" id="ARBA00023043"/>
    </source>
</evidence>
<dbReference type="Gene3D" id="1.25.40.20">
    <property type="entry name" value="Ankyrin repeat-containing domain"/>
    <property type="match status" value="2"/>
</dbReference>
<dbReference type="Proteomes" id="UP000829685">
    <property type="component" value="Unassembled WGS sequence"/>
</dbReference>
<dbReference type="InterPro" id="IPR023827">
    <property type="entry name" value="Peptidase_S8_Asp-AS"/>
</dbReference>
<dbReference type="PANTHER" id="PTHR24171">
    <property type="entry name" value="ANKYRIN REPEAT DOMAIN-CONTAINING PROTEIN 39-RELATED"/>
    <property type="match status" value="1"/>
</dbReference>
<dbReference type="SMART" id="SM00248">
    <property type="entry name" value="ANK"/>
    <property type="match status" value="8"/>
</dbReference>
<evidence type="ECO:0000256" key="2">
    <source>
        <dbReference type="ARBA" id="ARBA00022737"/>
    </source>
</evidence>
<feature type="compositionally biased region" description="Polar residues" evidence="9">
    <location>
        <begin position="1"/>
        <end position="10"/>
    </location>
</feature>
<organism evidence="12 13">
    <name type="scientific">Neoarthrinium moseri</name>
    <dbReference type="NCBI Taxonomy" id="1658444"/>
    <lineage>
        <taxon>Eukaryota</taxon>
        <taxon>Fungi</taxon>
        <taxon>Dikarya</taxon>
        <taxon>Ascomycota</taxon>
        <taxon>Pezizomycotina</taxon>
        <taxon>Sordariomycetes</taxon>
        <taxon>Xylariomycetidae</taxon>
        <taxon>Amphisphaeriales</taxon>
        <taxon>Apiosporaceae</taxon>
        <taxon>Neoarthrinium</taxon>
    </lineage>
</organism>
<dbReference type="PROSITE" id="PS50088">
    <property type="entry name" value="ANK_REPEAT"/>
    <property type="match status" value="4"/>
</dbReference>
<keyword evidence="10" id="KW-1133">Transmembrane helix</keyword>
<dbReference type="InterPro" id="IPR015500">
    <property type="entry name" value="Peptidase_S8_subtilisin-rel"/>
</dbReference>
<keyword evidence="10" id="KW-0812">Transmembrane</keyword>
<dbReference type="Pfam" id="PF12796">
    <property type="entry name" value="Ank_2"/>
    <property type="match status" value="2"/>
</dbReference>
<dbReference type="GO" id="GO:0006508">
    <property type="term" value="P:proteolysis"/>
    <property type="evidence" value="ECO:0007669"/>
    <property type="project" value="UniProtKB-KW"/>
</dbReference>
<evidence type="ECO:0000256" key="6">
    <source>
        <dbReference type="PROSITE-ProRule" id="PRU00023"/>
    </source>
</evidence>
<accession>A0A9Q0ATB9</accession>
<evidence type="ECO:0000256" key="4">
    <source>
        <dbReference type="ARBA" id="ARBA00022825"/>
    </source>
</evidence>
<evidence type="ECO:0000259" key="11">
    <source>
        <dbReference type="Pfam" id="PF00082"/>
    </source>
</evidence>
<feature type="repeat" description="ANK" evidence="6">
    <location>
        <begin position="281"/>
        <end position="313"/>
    </location>
</feature>
<dbReference type="PROSITE" id="PS00138">
    <property type="entry name" value="SUBTILASE_SER"/>
    <property type="match status" value="1"/>
</dbReference>
<evidence type="ECO:0000256" key="10">
    <source>
        <dbReference type="SAM" id="Phobius"/>
    </source>
</evidence>
<dbReference type="PROSITE" id="PS00136">
    <property type="entry name" value="SUBTILASE_ASP"/>
    <property type="match status" value="1"/>
</dbReference>
<evidence type="ECO:0000256" key="8">
    <source>
        <dbReference type="RuleBase" id="RU003355"/>
    </source>
</evidence>
<dbReference type="EMBL" id="JAFIMR010000003">
    <property type="protein sequence ID" value="KAI1879844.1"/>
    <property type="molecule type" value="Genomic_DNA"/>
</dbReference>
<keyword evidence="10" id="KW-0472">Membrane</keyword>
<keyword evidence="1 7" id="KW-0645">Protease</keyword>
<comment type="caution">
    <text evidence="12">The sequence shown here is derived from an EMBL/GenBank/DDBJ whole genome shotgun (WGS) entry which is preliminary data.</text>
</comment>
<dbReference type="PROSITE" id="PS50297">
    <property type="entry name" value="ANK_REP_REGION"/>
    <property type="match status" value="3"/>
</dbReference>
<dbReference type="SUPFAM" id="SSF48403">
    <property type="entry name" value="Ankyrin repeat"/>
    <property type="match status" value="1"/>
</dbReference>
<dbReference type="AlphaFoldDB" id="A0A9Q0ATB9"/>
<keyword evidence="13" id="KW-1185">Reference proteome</keyword>
<comment type="similarity">
    <text evidence="7 8">Belongs to the peptidase S8 family.</text>
</comment>
<dbReference type="InterPro" id="IPR036770">
    <property type="entry name" value="Ankyrin_rpt-contain_sf"/>
</dbReference>
<feature type="region of interest" description="Disordered" evidence="9">
    <location>
        <begin position="379"/>
        <end position="410"/>
    </location>
</feature>
<dbReference type="InterPro" id="IPR000209">
    <property type="entry name" value="Peptidase_S8/S53_dom"/>
</dbReference>
<sequence length="779" mass="86520">MSGEWATSSLPYRPSRPAPLSEDDNKIMNLHEAVKAGNASAIDRVLDQYPELVHSLHLNERPLHWAMQKGQSQSVQALLKHGADPNAISREGYTPLMVGLSQGHTRNMAILLKAGAVSNTGELQRGSSILDFAIENVTGDQLTTDALHLMIAYGALLHDNISMKSLLSRAIDYRKPLSVLVLCAFLVKPSPGPAQNPADYGLVERLEDESFRNKVRKIIHKWGIRQRDMECRQILREYIEPDGRLDYSSLLAWAAQKGKMETLEYILDMNVNPEFIDTRVRGWNAIHFAAKGGESKVIPKLLERGAFVDSLTEPEKLTPLLIASEKGRQRTVRVLLQNGANVFAETQDGRSAFDIAWNGNHSGTAAVLDEFISKIENPRSRQLAQSSSAKAKGQYASPMANARPAQPKDYLTASQTDSAAGTFDGFNYSLPTTSSNFKQPRTFVDLIETHRKNFEFHEKDGIVKIAILDTGIDTNHEDFSQPRALRFENGQPISDESGRAPKQIDLIKGCKNFCGDGRAESDTTDLDGHGTAVAGIILRLAPRSEFYIARVCTGGSAAEEPRRPQPSIVARAIDWAIEQQVDLINMSFGFDESDIAVKTALKRARNHCIVFAATSNEGNFKRMAWPARDENLVIGIHSSNSEGTKPSDFTPPPSGRTNLMVVGEDILTHWPTSKGGGFRPYSGTSFSTPVAVAMAALILAFVRQKRCSRERTRLEEFLVDLPEISGMRKVLQKISNPVASGHYQWIHPDLLWKDFKTKFEDEEGRRAYAWRMLRDALDE</sequence>
<feature type="repeat" description="ANK" evidence="6">
    <location>
        <begin position="58"/>
        <end position="90"/>
    </location>
</feature>
<dbReference type="Gene3D" id="3.40.50.200">
    <property type="entry name" value="Peptidase S8/S53 domain"/>
    <property type="match status" value="1"/>
</dbReference>
<evidence type="ECO:0000313" key="12">
    <source>
        <dbReference type="EMBL" id="KAI1879844.1"/>
    </source>
</evidence>
<gene>
    <name evidence="12" type="ORF">JX265_001465</name>
</gene>
<feature type="repeat" description="ANK" evidence="6">
    <location>
        <begin position="315"/>
        <end position="347"/>
    </location>
</feature>
<dbReference type="PROSITE" id="PS51892">
    <property type="entry name" value="SUBTILASE"/>
    <property type="match status" value="1"/>
</dbReference>
<dbReference type="PRINTS" id="PR00723">
    <property type="entry name" value="SUBTILISIN"/>
</dbReference>
<keyword evidence="3 7" id="KW-0378">Hydrolase</keyword>
<evidence type="ECO:0000256" key="1">
    <source>
        <dbReference type="ARBA" id="ARBA00022670"/>
    </source>
</evidence>
<feature type="region of interest" description="Disordered" evidence="9">
    <location>
        <begin position="1"/>
        <end position="23"/>
    </location>
</feature>
<feature type="active site" description="Charge relay system" evidence="7">
    <location>
        <position position="685"/>
    </location>
</feature>